<keyword evidence="1" id="KW-1133">Transmembrane helix</keyword>
<evidence type="ECO:0000256" key="1">
    <source>
        <dbReference type="SAM" id="Phobius"/>
    </source>
</evidence>
<dbReference type="Proteomes" id="UP000187203">
    <property type="component" value="Unassembled WGS sequence"/>
</dbReference>
<organism evidence="2 3">
    <name type="scientific">Corchorus olitorius</name>
    <dbReference type="NCBI Taxonomy" id="93759"/>
    <lineage>
        <taxon>Eukaryota</taxon>
        <taxon>Viridiplantae</taxon>
        <taxon>Streptophyta</taxon>
        <taxon>Embryophyta</taxon>
        <taxon>Tracheophyta</taxon>
        <taxon>Spermatophyta</taxon>
        <taxon>Magnoliopsida</taxon>
        <taxon>eudicotyledons</taxon>
        <taxon>Gunneridae</taxon>
        <taxon>Pentapetalae</taxon>
        <taxon>rosids</taxon>
        <taxon>malvids</taxon>
        <taxon>Malvales</taxon>
        <taxon>Malvaceae</taxon>
        <taxon>Grewioideae</taxon>
        <taxon>Apeibeae</taxon>
        <taxon>Corchorus</taxon>
    </lineage>
</organism>
<sequence length="172" mass="19483">MRRARVGPESTKLHFLGFPQFVLQGIGAASVALSLMHTFFIFPPPAFTIHAPTTRSTTFTRESAAINKRVRFTTRSFPRVDASKFLVGGHMRNFVMRQNKEGCWTLVSEVTALSRGHPPPPTFIFITPRIFPYFNAYTSSYLQPSNFTVGDNLDKNISIQRPQQFLFLLPTL</sequence>
<comment type="caution">
    <text evidence="2">The sequence shown here is derived from an EMBL/GenBank/DDBJ whole genome shotgun (WGS) entry which is preliminary data.</text>
</comment>
<evidence type="ECO:0000313" key="2">
    <source>
        <dbReference type="EMBL" id="OMO98261.1"/>
    </source>
</evidence>
<keyword evidence="3" id="KW-1185">Reference proteome</keyword>
<keyword evidence="1" id="KW-0812">Transmembrane</keyword>
<name>A0A1R3JU35_9ROSI</name>
<protein>
    <submittedName>
        <fullName evidence="2">Siderophore biosynthesis protein</fullName>
    </submittedName>
</protein>
<dbReference type="AlphaFoldDB" id="A0A1R3JU35"/>
<gene>
    <name evidence="2" type="ORF">COLO4_14045</name>
</gene>
<keyword evidence="1" id="KW-0472">Membrane</keyword>
<reference evidence="3" key="1">
    <citation type="submission" date="2013-09" db="EMBL/GenBank/DDBJ databases">
        <title>Corchorus olitorius genome sequencing.</title>
        <authorList>
            <person name="Alam M."/>
            <person name="Haque M.S."/>
            <person name="Islam M.S."/>
            <person name="Emdad E.M."/>
            <person name="Islam M.M."/>
            <person name="Ahmed B."/>
            <person name="Halim A."/>
            <person name="Hossen Q.M.M."/>
            <person name="Hossain M.Z."/>
            <person name="Ahmed R."/>
            <person name="Khan M.M."/>
            <person name="Islam R."/>
            <person name="Rashid M.M."/>
            <person name="Khan S.A."/>
            <person name="Rahman M.S."/>
            <person name="Alam M."/>
            <person name="Yahiya A.S."/>
            <person name="Khan M.S."/>
            <person name="Azam M.S."/>
            <person name="Haque T."/>
            <person name="Lashkar M.Z.H."/>
            <person name="Akhand A.I."/>
            <person name="Morshed G."/>
            <person name="Roy S."/>
            <person name="Uddin K.S."/>
            <person name="Rabeya T."/>
            <person name="Hossain A.S."/>
            <person name="Chowdhury A."/>
            <person name="Snigdha A.R."/>
            <person name="Mortoza M.S."/>
            <person name="Matin S.A."/>
            <person name="Hoque S.M.E."/>
            <person name="Islam M.K."/>
            <person name="Roy D.K."/>
            <person name="Haider R."/>
            <person name="Moosa M.M."/>
            <person name="Elias S.M."/>
            <person name="Hasan A.M."/>
            <person name="Jahan S."/>
            <person name="Shafiuddin M."/>
            <person name="Mahmood N."/>
            <person name="Shommy N.S."/>
        </authorList>
    </citation>
    <scope>NUCLEOTIDE SEQUENCE [LARGE SCALE GENOMIC DNA]</scope>
    <source>
        <strain evidence="3">cv. O-4</strain>
    </source>
</reference>
<accession>A0A1R3JU35</accession>
<proteinExistence type="predicted"/>
<feature type="transmembrane region" description="Helical" evidence="1">
    <location>
        <begin position="21"/>
        <end position="42"/>
    </location>
</feature>
<evidence type="ECO:0000313" key="3">
    <source>
        <dbReference type="Proteomes" id="UP000187203"/>
    </source>
</evidence>
<dbReference type="EMBL" id="AWUE01015361">
    <property type="protein sequence ID" value="OMO98261.1"/>
    <property type="molecule type" value="Genomic_DNA"/>
</dbReference>